<dbReference type="EMBL" id="CDPU01000006">
    <property type="protein sequence ID" value="CEO46940.1"/>
    <property type="molecule type" value="Genomic_DNA"/>
</dbReference>
<dbReference type="Gene3D" id="3.90.79.10">
    <property type="entry name" value="Nucleoside Triphosphate Pyrophosphohydrolase"/>
    <property type="match status" value="1"/>
</dbReference>
<dbReference type="AlphaFoldDB" id="A0A0B7JW83"/>
<accession>A0A0B7JW83</accession>
<dbReference type="CDD" id="cd03676">
    <property type="entry name" value="NUDIX_Tnr3_like"/>
    <property type="match status" value="1"/>
</dbReference>
<name>A0A0B7JW83_BIOOC</name>
<evidence type="ECO:0000313" key="1">
    <source>
        <dbReference type="EMBL" id="CEO46940.1"/>
    </source>
</evidence>
<sequence>MALQHAFLSWNNFDHARLTSQWAFLVLDTNTPIGYMLDEFVDALGWHKTKSDLPTEGNPNFQVDTKSKTIRLKPSSLNGELIIDSCNRALEEFCEMYQHHPAFAAGLKPWCTQKNQSAKHHMEIRDLGFHPVLAPDKELRRLQVPSPARGIFGILTAGVHLNVYSVKIEDGLEKIDQIWVSQRSDQATFPGCFDQIVAGAMDPEDNFDPSAALGREAQEEAGWQLDIDCKSMHQRNKVGVISKIGDVKDSGMIYFCTKKDEAAGIKEAGHIEPGIRFCYDLKLMAKVTPSPAKDNKAIGRFFSRSVNQVIKSLEAKEWKSSSGLVMMEFLRRHGCISNEAYAGSEGRHPPFSLPEFAHWKVDRQGGCWKLQRC</sequence>
<protein>
    <submittedName>
        <fullName evidence="1">Uncharacterized protein</fullName>
    </submittedName>
</protein>
<dbReference type="InterPro" id="IPR015797">
    <property type="entry name" value="NUDIX_hydrolase-like_dom_sf"/>
</dbReference>
<dbReference type="SUPFAM" id="SSF55811">
    <property type="entry name" value="Nudix"/>
    <property type="match status" value="1"/>
</dbReference>
<gene>
    <name evidence="1" type="ORF">BN869_000002995_1</name>
</gene>
<reference evidence="1" key="1">
    <citation type="submission" date="2015-01" db="EMBL/GenBank/DDBJ databases">
        <authorList>
            <person name="Durling Mikael"/>
        </authorList>
    </citation>
    <scope>NUCLEOTIDE SEQUENCE</scope>
</reference>
<proteinExistence type="predicted"/>
<organism evidence="1">
    <name type="scientific">Bionectria ochroleuca</name>
    <name type="common">Gliocladium roseum</name>
    <dbReference type="NCBI Taxonomy" id="29856"/>
    <lineage>
        <taxon>Eukaryota</taxon>
        <taxon>Fungi</taxon>
        <taxon>Dikarya</taxon>
        <taxon>Ascomycota</taxon>
        <taxon>Pezizomycotina</taxon>
        <taxon>Sordariomycetes</taxon>
        <taxon>Hypocreomycetidae</taxon>
        <taxon>Hypocreales</taxon>
        <taxon>Bionectriaceae</taxon>
        <taxon>Clonostachys</taxon>
    </lineage>
</organism>